<proteinExistence type="predicted"/>
<feature type="compositionally biased region" description="Basic and acidic residues" evidence="1">
    <location>
        <begin position="355"/>
        <end position="366"/>
    </location>
</feature>
<dbReference type="Proteomes" id="UP000007819">
    <property type="component" value="Chromosome A2"/>
</dbReference>
<feature type="compositionally biased region" description="Basic and acidic residues" evidence="1">
    <location>
        <begin position="316"/>
        <end position="325"/>
    </location>
</feature>
<protein>
    <submittedName>
        <fullName evidence="2">Uncharacterized protein</fullName>
    </submittedName>
</protein>
<dbReference type="GeneID" id="100570166"/>
<evidence type="ECO:0000256" key="1">
    <source>
        <dbReference type="SAM" id="MobiDB-lite"/>
    </source>
</evidence>
<name>A0A8R2NR67_ACYPI</name>
<feature type="compositionally biased region" description="Acidic residues" evidence="1">
    <location>
        <begin position="326"/>
        <end position="339"/>
    </location>
</feature>
<reference evidence="2" key="2">
    <citation type="submission" date="2022-06" db="UniProtKB">
        <authorList>
            <consortium name="EnsemblMetazoa"/>
        </authorList>
    </citation>
    <scope>IDENTIFICATION</scope>
</reference>
<dbReference type="Gene3D" id="2.60.40.10">
    <property type="entry name" value="Immunoglobulins"/>
    <property type="match status" value="1"/>
</dbReference>
<organism evidence="2 3">
    <name type="scientific">Acyrthosiphon pisum</name>
    <name type="common">Pea aphid</name>
    <dbReference type="NCBI Taxonomy" id="7029"/>
    <lineage>
        <taxon>Eukaryota</taxon>
        <taxon>Metazoa</taxon>
        <taxon>Ecdysozoa</taxon>
        <taxon>Arthropoda</taxon>
        <taxon>Hexapoda</taxon>
        <taxon>Insecta</taxon>
        <taxon>Pterygota</taxon>
        <taxon>Neoptera</taxon>
        <taxon>Paraneoptera</taxon>
        <taxon>Hemiptera</taxon>
        <taxon>Sternorrhyncha</taxon>
        <taxon>Aphidomorpha</taxon>
        <taxon>Aphidoidea</taxon>
        <taxon>Aphididae</taxon>
        <taxon>Macrosiphini</taxon>
        <taxon>Acyrthosiphon</taxon>
    </lineage>
</organism>
<accession>A0A8R2NR67</accession>
<evidence type="ECO:0000313" key="3">
    <source>
        <dbReference type="Proteomes" id="UP000007819"/>
    </source>
</evidence>
<dbReference type="EnsemblMetazoa" id="XM_029490316.1">
    <property type="protein sequence ID" value="XP_029346176.1"/>
    <property type="gene ID" value="LOC100570166"/>
</dbReference>
<reference evidence="3" key="1">
    <citation type="submission" date="2010-06" db="EMBL/GenBank/DDBJ databases">
        <authorList>
            <person name="Jiang H."/>
            <person name="Abraham K."/>
            <person name="Ali S."/>
            <person name="Alsbrooks S.L."/>
            <person name="Anim B.N."/>
            <person name="Anosike U.S."/>
            <person name="Attaway T."/>
            <person name="Bandaranaike D.P."/>
            <person name="Battles P.K."/>
            <person name="Bell S.N."/>
            <person name="Bell A.V."/>
            <person name="Beltran B."/>
            <person name="Bickham C."/>
            <person name="Bustamante Y."/>
            <person name="Caleb T."/>
            <person name="Canada A."/>
            <person name="Cardenas V."/>
            <person name="Carter K."/>
            <person name="Chacko J."/>
            <person name="Chandrabose M.N."/>
            <person name="Chavez D."/>
            <person name="Chavez A."/>
            <person name="Chen L."/>
            <person name="Chu H.-S."/>
            <person name="Claassen K.J."/>
            <person name="Cockrell R."/>
            <person name="Collins M."/>
            <person name="Cooper J.A."/>
            <person name="Cree A."/>
            <person name="Curry S.M."/>
            <person name="Da Y."/>
            <person name="Dao M.D."/>
            <person name="Das B."/>
            <person name="Davila M.-L."/>
            <person name="Davy-Carroll L."/>
            <person name="Denson S."/>
            <person name="Dinh H."/>
            <person name="Ebong V.E."/>
            <person name="Edwards J.R."/>
            <person name="Egan A."/>
            <person name="El-Daye J."/>
            <person name="Escobedo L."/>
            <person name="Fernandez S."/>
            <person name="Fernando P.R."/>
            <person name="Flagg N."/>
            <person name="Forbes L.D."/>
            <person name="Fowler R.G."/>
            <person name="Fu Q."/>
            <person name="Gabisi R.A."/>
            <person name="Ganer J."/>
            <person name="Garbino Pronczuk A."/>
            <person name="Garcia R.M."/>
            <person name="Garner T."/>
            <person name="Garrett T.E."/>
            <person name="Gonzalez D.A."/>
            <person name="Hamid H."/>
            <person name="Hawkins E.S."/>
            <person name="Hirani K."/>
            <person name="Hogues M.E."/>
            <person name="Hollins B."/>
            <person name="Hsiao C.-H."/>
            <person name="Jabil R."/>
            <person name="James M.L."/>
            <person name="Jhangiani S.N."/>
            <person name="Johnson B."/>
            <person name="Johnson Q."/>
            <person name="Joshi V."/>
            <person name="Kalu J.B."/>
            <person name="Kam C."/>
            <person name="Kashfia A."/>
            <person name="Keebler J."/>
            <person name="Kisamo H."/>
            <person name="Kovar C.L."/>
            <person name="Lago L.A."/>
            <person name="Lai C.-Y."/>
            <person name="Laidlaw J."/>
            <person name="Lara F."/>
            <person name="Le T.-K."/>
            <person name="Lee S.L."/>
            <person name="Legall F.H."/>
            <person name="Lemon S.J."/>
            <person name="Lewis L.R."/>
            <person name="Li B."/>
            <person name="Liu Y."/>
            <person name="Liu Y.-S."/>
            <person name="Lopez J."/>
            <person name="Lozado R.J."/>
            <person name="Lu J."/>
            <person name="Madu R.C."/>
            <person name="Maheshwari M."/>
            <person name="Maheshwari R."/>
            <person name="Malloy K."/>
            <person name="Martinez E."/>
            <person name="Mathew T."/>
            <person name="Mercado I.C."/>
            <person name="Mercado C."/>
            <person name="Meyer B."/>
            <person name="Montgomery K."/>
            <person name="Morgan M.B."/>
            <person name="Munidasa M."/>
            <person name="Nazareth L.V."/>
            <person name="Nelson J."/>
            <person name="Ng B.M."/>
            <person name="Nguyen N.B."/>
            <person name="Nguyen P.Q."/>
            <person name="Nguyen T."/>
            <person name="Obregon M."/>
            <person name="Okwuonu G.O."/>
            <person name="Onwere C.G."/>
            <person name="Orozco G."/>
            <person name="Parra A."/>
            <person name="Patel S."/>
            <person name="Patil S."/>
            <person name="Perez A."/>
            <person name="Perez Y."/>
            <person name="Pham C."/>
            <person name="Primus E.L."/>
            <person name="Pu L.-L."/>
            <person name="Puazo M."/>
            <person name="Qin X."/>
            <person name="Quiroz J.B."/>
            <person name="Reese J."/>
            <person name="Richards S."/>
            <person name="Rives C.M."/>
            <person name="Robberts R."/>
            <person name="Ruiz S.J."/>
            <person name="Ruiz M.J."/>
            <person name="Santibanez J."/>
            <person name="Schneider B.W."/>
            <person name="Sisson I."/>
            <person name="Smith M."/>
            <person name="Sodergren E."/>
            <person name="Song X.-Z."/>
            <person name="Song B.B."/>
            <person name="Summersgill H."/>
            <person name="Thelus R."/>
            <person name="Thornton R.D."/>
            <person name="Trejos Z.Y."/>
            <person name="Usmani K."/>
            <person name="Vattathil S."/>
            <person name="Villasana D."/>
            <person name="Walker D.L."/>
            <person name="Wang S."/>
            <person name="Wang K."/>
            <person name="White C.S."/>
            <person name="Williams A.C."/>
            <person name="Williamson J."/>
            <person name="Wilson K."/>
            <person name="Woghiren I.O."/>
            <person name="Woodworth J.R."/>
            <person name="Worley K.C."/>
            <person name="Wright R.A."/>
            <person name="Wu W."/>
            <person name="Young L."/>
            <person name="Zhang L."/>
            <person name="Zhang J."/>
            <person name="Zhu Y."/>
            <person name="Muzny D.M."/>
            <person name="Weinstock G."/>
            <person name="Gibbs R.A."/>
        </authorList>
    </citation>
    <scope>NUCLEOTIDE SEQUENCE [LARGE SCALE GENOMIC DNA]</scope>
    <source>
        <strain evidence="3">LSR1</strain>
    </source>
</reference>
<dbReference type="InterPro" id="IPR013783">
    <property type="entry name" value="Ig-like_fold"/>
</dbReference>
<evidence type="ECO:0000313" key="2">
    <source>
        <dbReference type="EnsemblMetazoa" id="XP_029346176.1"/>
    </source>
</evidence>
<keyword evidence="3" id="KW-1185">Reference proteome</keyword>
<dbReference type="KEGG" id="api:100570166"/>
<dbReference type="AlphaFoldDB" id="A0A8R2NR67"/>
<feature type="region of interest" description="Disordered" evidence="1">
    <location>
        <begin position="316"/>
        <end position="366"/>
    </location>
</feature>
<dbReference type="RefSeq" id="XP_029346176.1">
    <property type="nucleotide sequence ID" value="XM_029490316.1"/>
</dbReference>
<dbReference type="OrthoDB" id="6612278at2759"/>
<sequence length="406" mass="46004">MVDQIVEDKNSFINQVYTTNPFLQEQIKVFEANNVFYSLIDDTTKIISAACFIQFINLKSKEYFGFCTESLKLSLVCPTTKPNIVLFSDRIDFGERSIDVRHNEWLFVRNVTTRPVPLKVSPPSPVGPFFCAFALNGEQLLYPDRTLPINISFIPEHEAAVNEMLELSSETMRLQVMVSGSGLGPSCTITPDDMFNVIQTMRKHATKAFIFRVTNTSGTNVRFNVQMEWTRELLEPMVDNEAFEFIETLRTVEGSDPEQRVAMASWFEGAEWAEESAIAGEGAFDLGNGGRPLWFRLDPTESRYVQVTLMLPRYDRQLDKDKDGNSDEESLESSDGSEEEAIKSPDDGFGTESAEPGREYNRIDDGRTATDKRRVYAAKFNVHVGHLVLRQFYVFGFVDVDTTVDS</sequence>